<dbReference type="AlphaFoldDB" id="A0A6L8W9E0"/>
<dbReference type="Pfam" id="PF00583">
    <property type="entry name" value="Acetyltransf_1"/>
    <property type="match status" value="1"/>
</dbReference>
<dbReference type="InterPro" id="IPR000835">
    <property type="entry name" value="HTH_MarR-typ"/>
</dbReference>
<dbReference type="Pfam" id="PF01047">
    <property type="entry name" value="MarR"/>
    <property type="match status" value="1"/>
</dbReference>
<sequence length="307" mass="34720">MAVSEKRIDAVRRFNRFITKHIGALNEGLLNSRFSLTEMRVLYELHTNDGLTAGDLAKLLSLDPAYLSRLLKKFKSEDLINTVKSTADGRLRFLSLTNEGRRVFAPFIEASRAEVATILEPLSDAEQIRLIASMNFISSTLDSPEKGTDPIIIRSHRPGDIGWVIHRHAVLYAHEYGLDASFEALVAKIGGEFLENYKPEYEHCWIADRNDEILGSVFLVQKDESTAQLRLLYVEPTARGLGVGRNLIEECIQFAGRKQYKKITLWTNSILHAAIHLYEEAGFKLVDEQPHHSFGKDLVGQTWDLVL</sequence>
<protein>
    <submittedName>
        <fullName evidence="4">GNAT family N-acetyltransferase</fullName>
    </submittedName>
</protein>
<evidence type="ECO:0000313" key="5">
    <source>
        <dbReference type="Proteomes" id="UP000476030"/>
    </source>
</evidence>
<evidence type="ECO:0000259" key="2">
    <source>
        <dbReference type="PROSITE" id="PS50995"/>
    </source>
</evidence>
<dbReference type="Proteomes" id="UP000476030">
    <property type="component" value="Unassembled WGS sequence"/>
</dbReference>
<feature type="domain" description="HTH marR-type" evidence="2">
    <location>
        <begin position="1"/>
        <end position="139"/>
    </location>
</feature>
<evidence type="ECO:0000256" key="1">
    <source>
        <dbReference type="ARBA" id="ARBA00022679"/>
    </source>
</evidence>
<dbReference type="GO" id="GO:0008080">
    <property type="term" value="F:N-acetyltransferase activity"/>
    <property type="evidence" value="ECO:0007669"/>
    <property type="project" value="InterPro"/>
</dbReference>
<dbReference type="PROSITE" id="PS51186">
    <property type="entry name" value="GNAT"/>
    <property type="match status" value="1"/>
</dbReference>
<comment type="caution">
    <text evidence="4">The sequence shown here is derived from an EMBL/GenBank/DDBJ whole genome shotgun (WGS) entry which is preliminary data.</text>
</comment>
<dbReference type="PANTHER" id="PTHR13947:SF37">
    <property type="entry name" value="LD18367P"/>
    <property type="match status" value="1"/>
</dbReference>
<dbReference type="PROSITE" id="PS50995">
    <property type="entry name" value="HTH_MARR_2"/>
    <property type="match status" value="1"/>
</dbReference>
<dbReference type="Gene3D" id="1.10.10.10">
    <property type="entry name" value="Winged helix-like DNA-binding domain superfamily/Winged helix DNA-binding domain"/>
    <property type="match status" value="1"/>
</dbReference>
<dbReference type="InterPro" id="IPR050769">
    <property type="entry name" value="NAT_camello-type"/>
</dbReference>
<dbReference type="InterPro" id="IPR016181">
    <property type="entry name" value="Acyl_CoA_acyltransferase"/>
</dbReference>
<name>A0A6L8W9E0_9PROT</name>
<dbReference type="RefSeq" id="WP_161316192.1">
    <property type="nucleotide sequence ID" value="NZ_WTUW01000002.1"/>
</dbReference>
<dbReference type="SMART" id="SM00347">
    <property type="entry name" value="HTH_MARR"/>
    <property type="match status" value="1"/>
</dbReference>
<reference evidence="4 5" key="1">
    <citation type="submission" date="2019-12" db="EMBL/GenBank/DDBJ databases">
        <title>Snethiella sp. nov. sp. isolated from sea sand.</title>
        <authorList>
            <person name="Kim J."/>
            <person name="Jeong S.E."/>
            <person name="Jung H.S."/>
            <person name="Jeon C.O."/>
        </authorList>
    </citation>
    <scope>NUCLEOTIDE SEQUENCE [LARGE SCALE GENOMIC DNA]</scope>
    <source>
        <strain evidence="4 5">DP05</strain>
    </source>
</reference>
<evidence type="ECO:0000259" key="3">
    <source>
        <dbReference type="PROSITE" id="PS51186"/>
    </source>
</evidence>
<dbReference type="SUPFAM" id="SSF55729">
    <property type="entry name" value="Acyl-CoA N-acyltransferases (Nat)"/>
    <property type="match status" value="1"/>
</dbReference>
<dbReference type="InterPro" id="IPR036390">
    <property type="entry name" value="WH_DNA-bd_sf"/>
</dbReference>
<dbReference type="Gene3D" id="3.40.630.30">
    <property type="match status" value="1"/>
</dbReference>
<keyword evidence="1 4" id="KW-0808">Transferase</keyword>
<dbReference type="CDD" id="cd00090">
    <property type="entry name" value="HTH_ARSR"/>
    <property type="match status" value="1"/>
</dbReference>
<organism evidence="4 5">
    <name type="scientific">Sneathiella litorea</name>
    <dbReference type="NCBI Taxonomy" id="2606216"/>
    <lineage>
        <taxon>Bacteria</taxon>
        <taxon>Pseudomonadati</taxon>
        <taxon>Pseudomonadota</taxon>
        <taxon>Alphaproteobacteria</taxon>
        <taxon>Sneathiellales</taxon>
        <taxon>Sneathiellaceae</taxon>
        <taxon>Sneathiella</taxon>
    </lineage>
</organism>
<dbReference type="InterPro" id="IPR036388">
    <property type="entry name" value="WH-like_DNA-bd_sf"/>
</dbReference>
<proteinExistence type="predicted"/>
<feature type="domain" description="N-acetyltransferase" evidence="3">
    <location>
        <begin position="151"/>
        <end position="304"/>
    </location>
</feature>
<dbReference type="CDD" id="cd04301">
    <property type="entry name" value="NAT_SF"/>
    <property type="match status" value="1"/>
</dbReference>
<dbReference type="GO" id="GO:0003700">
    <property type="term" value="F:DNA-binding transcription factor activity"/>
    <property type="evidence" value="ECO:0007669"/>
    <property type="project" value="InterPro"/>
</dbReference>
<dbReference type="InterPro" id="IPR011991">
    <property type="entry name" value="ArsR-like_HTH"/>
</dbReference>
<gene>
    <name evidence="4" type="ORF">GQE98_13825</name>
</gene>
<dbReference type="SUPFAM" id="SSF46785">
    <property type="entry name" value="Winged helix' DNA-binding domain"/>
    <property type="match status" value="1"/>
</dbReference>
<dbReference type="InterPro" id="IPR000182">
    <property type="entry name" value="GNAT_dom"/>
</dbReference>
<dbReference type="EMBL" id="WTUW01000002">
    <property type="protein sequence ID" value="MZR31716.1"/>
    <property type="molecule type" value="Genomic_DNA"/>
</dbReference>
<keyword evidence="5" id="KW-1185">Reference proteome</keyword>
<accession>A0A6L8W9E0</accession>
<dbReference type="PANTHER" id="PTHR13947">
    <property type="entry name" value="GNAT FAMILY N-ACETYLTRANSFERASE"/>
    <property type="match status" value="1"/>
</dbReference>
<evidence type="ECO:0000313" key="4">
    <source>
        <dbReference type="EMBL" id="MZR31716.1"/>
    </source>
</evidence>